<dbReference type="PROSITE" id="PS00012">
    <property type="entry name" value="PHOSPHOPANTETHEINE"/>
    <property type="match status" value="1"/>
</dbReference>
<dbReference type="RefSeq" id="WP_307630050.1">
    <property type="nucleotide sequence ID" value="NZ_JAUSZS010000008.1"/>
</dbReference>
<comment type="cofactor">
    <cofactor evidence="1">
        <name>pantetheine 4'-phosphate</name>
        <dbReference type="ChEBI" id="CHEBI:47942"/>
    </cofactor>
</comment>
<dbReference type="Pfam" id="PF08990">
    <property type="entry name" value="Docking"/>
    <property type="match status" value="1"/>
</dbReference>
<dbReference type="Gene3D" id="6.10.140.1830">
    <property type="match status" value="1"/>
</dbReference>
<dbReference type="CDD" id="cd08952">
    <property type="entry name" value="KR_1_SDR_x"/>
    <property type="match status" value="1"/>
</dbReference>
<dbReference type="InterPro" id="IPR020841">
    <property type="entry name" value="PKS_Beta-ketoAc_synthase_dom"/>
</dbReference>
<dbReference type="SMART" id="SM00823">
    <property type="entry name" value="PKS_PP"/>
    <property type="match status" value="1"/>
</dbReference>
<dbReference type="Gene3D" id="3.40.50.720">
    <property type="entry name" value="NAD(P)-binding Rossmann-like Domain"/>
    <property type="match status" value="1"/>
</dbReference>
<dbReference type="InterPro" id="IPR006162">
    <property type="entry name" value="Ppantetheine_attach_site"/>
</dbReference>
<dbReference type="Gene3D" id="3.30.70.3290">
    <property type="match status" value="2"/>
</dbReference>
<dbReference type="InterPro" id="IPR016036">
    <property type="entry name" value="Malonyl_transacylase_ACP-bd"/>
</dbReference>
<dbReference type="Gene3D" id="3.40.366.10">
    <property type="entry name" value="Malonyl-Coenzyme A Acyl Carrier Protein, domain 2"/>
    <property type="match status" value="1"/>
</dbReference>
<dbReference type="SUPFAM" id="SSF51735">
    <property type="entry name" value="NAD(P)-binding Rossmann-fold domains"/>
    <property type="match status" value="2"/>
</dbReference>
<keyword evidence="11" id="KW-1185">Reference proteome</keyword>
<evidence type="ECO:0000259" key="8">
    <source>
        <dbReference type="PROSITE" id="PS50075"/>
    </source>
</evidence>
<feature type="domain" description="Ketosynthase family 3 (KS3)" evidence="9">
    <location>
        <begin position="33"/>
        <end position="456"/>
    </location>
</feature>
<dbReference type="InterPro" id="IPR016035">
    <property type="entry name" value="Acyl_Trfase/lysoPLipase"/>
</dbReference>
<dbReference type="SUPFAM" id="SSF52151">
    <property type="entry name" value="FabD/lysophospholipase-like"/>
    <property type="match status" value="1"/>
</dbReference>
<evidence type="ECO:0000256" key="3">
    <source>
        <dbReference type="ARBA" id="ARBA00022553"/>
    </source>
</evidence>
<dbReference type="Proteomes" id="UP001223072">
    <property type="component" value="Unassembled WGS sequence"/>
</dbReference>
<keyword evidence="2" id="KW-0596">Phosphopantetheine</keyword>
<dbReference type="SUPFAM" id="SSF53901">
    <property type="entry name" value="Thiolase-like"/>
    <property type="match status" value="2"/>
</dbReference>
<evidence type="ECO:0000256" key="2">
    <source>
        <dbReference type="ARBA" id="ARBA00022450"/>
    </source>
</evidence>
<dbReference type="SMART" id="SM00827">
    <property type="entry name" value="PKS_AT"/>
    <property type="match status" value="1"/>
</dbReference>
<reference evidence="10 11" key="1">
    <citation type="submission" date="2023-07" db="EMBL/GenBank/DDBJ databases">
        <title>Comparative genomics of wheat-associated soil bacteria to identify genetic determinants of phenazine resistance.</title>
        <authorList>
            <person name="Mouncey N."/>
        </authorList>
    </citation>
    <scope>NUCLEOTIDE SEQUENCE [LARGE SCALE GENOMIC DNA]</scope>
    <source>
        <strain evidence="10 11">W2I16</strain>
    </source>
</reference>
<evidence type="ECO:0000256" key="1">
    <source>
        <dbReference type="ARBA" id="ARBA00001957"/>
    </source>
</evidence>
<dbReference type="InterPro" id="IPR015083">
    <property type="entry name" value="NorB/c/GfsB-D-like_docking"/>
</dbReference>
<dbReference type="Gene3D" id="3.40.47.10">
    <property type="match status" value="2"/>
</dbReference>
<dbReference type="PANTHER" id="PTHR43775:SF51">
    <property type="entry name" value="INACTIVE PHENOLPHTHIOCEROL SYNTHESIS POLYKETIDE SYNTHASE TYPE I PKS1-RELATED"/>
    <property type="match status" value="1"/>
</dbReference>
<dbReference type="Pfam" id="PF02801">
    <property type="entry name" value="Ketoacyl-synt_C"/>
    <property type="match status" value="2"/>
</dbReference>
<dbReference type="Pfam" id="PF00550">
    <property type="entry name" value="PP-binding"/>
    <property type="match status" value="1"/>
</dbReference>
<dbReference type="InterPro" id="IPR001227">
    <property type="entry name" value="Ac_transferase_dom_sf"/>
</dbReference>
<dbReference type="Pfam" id="PF00109">
    <property type="entry name" value="ketoacyl-synt"/>
    <property type="match status" value="2"/>
</dbReference>
<protein>
    <submittedName>
        <fullName evidence="10">Acyl transferase domain-containing protein/acyl carrier protein</fullName>
    </submittedName>
</protein>
<proteinExistence type="predicted"/>
<evidence type="ECO:0000256" key="5">
    <source>
        <dbReference type="ARBA" id="ARBA00023194"/>
    </source>
</evidence>
<dbReference type="InterPro" id="IPR014030">
    <property type="entry name" value="Ketoacyl_synth_N"/>
</dbReference>
<name>A0ABU0RXV1_9ACTN</name>
<dbReference type="InterPro" id="IPR036291">
    <property type="entry name" value="NAD(P)-bd_dom_sf"/>
</dbReference>
<dbReference type="InterPro" id="IPR057326">
    <property type="entry name" value="KR_dom"/>
</dbReference>
<dbReference type="SMART" id="SM00825">
    <property type="entry name" value="PKS_KS"/>
    <property type="match status" value="2"/>
</dbReference>
<evidence type="ECO:0000313" key="11">
    <source>
        <dbReference type="Proteomes" id="UP001223072"/>
    </source>
</evidence>
<evidence type="ECO:0000256" key="7">
    <source>
        <dbReference type="ARBA" id="ARBA00023315"/>
    </source>
</evidence>
<keyword evidence="5" id="KW-0045">Antibiotic biosynthesis</keyword>
<dbReference type="InterPro" id="IPR009081">
    <property type="entry name" value="PP-bd_ACP"/>
</dbReference>
<dbReference type="Gene3D" id="1.10.1200.10">
    <property type="entry name" value="ACP-like"/>
    <property type="match status" value="1"/>
</dbReference>
<dbReference type="PROSITE" id="PS00606">
    <property type="entry name" value="KS3_1"/>
    <property type="match status" value="2"/>
</dbReference>
<gene>
    <name evidence="10" type="ORF">QFZ49_006653</name>
</gene>
<dbReference type="Pfam" id="PF16197">
    <property type="entry name" value="KAsynt_C_assoc"/>
    <property type="match status" value="2"/>
</dbReference>
<dbReference type="SUPFAM" id="SSF47336">
    <property type="entry name" value="ACP-like"/>
    <property type="match status" value="1"/>
</dbReference>
<dbReference type="InterPro" id="IPR014031">
    <property type="entry name" value="Ketoacyl_synth_C"/>
</dbReference>
<evidence type="ECO:0000256" key="6">
    <source>
        <dbReference type="ARBA" id="ARBA00023268"/>
    </source>
</evidence>
<dbReference type="SMART" id="SM00822">
    <property type="entry name" value="PKS_KR"/>
    <property type="match status" value="1"/>
</dbReference>
<accession>A0ABU0RXV1</accession>
<dbReference type="CDD" id="cd00833">
    <property type="entry name" value="PKS"/>
    <property type="match status" value="2"/>
</dbReference>
<dbReference type="NCBIfam" id="NF045894">
    <property type="entry name" value="PKS_plus_SDR"/>
    <property type="match status" value="1"/>
</dbReference>
<dbReference type="InterPro" id="IPR041618">
    <property type="entry name" value="PKS_DE"/>
</dbReference>
<dbReference type="GO" id="GO:0016740">
    <property type="term" value="F:transferase activity"/>
    <property type="evidence" value="ECO:0007669"/>
    <property type="project" value="UniProtKB-KW"/>
</dbReference>
<dbReference type="InterPro" id="IPR013968">
    <property type="entry name" value="PKS_KR"/>
</dbReference>
<keyword evidence="7" id="KW-0012">Acyltransferase</keyword>
<evidence type="ECO:0000313" key="10">
    <source>
        <dbReference type="EMBL" id="MDQ0936678.1"/>
    </source>
</evidence>
<dbReference type="InterPro" id="IPR036736">
    <property type="entry name" value="ACP-like_sf"/>
</dbReference>
<dbReference type="InterPro" id="IPR018201">
    <property type="entry name" value="Ketoacyl_synth_AS"/>
</dbReference>
<feature type="domain" description="Ketosynthase family 3 (KS3)" evidence="9">
    <location>
        <begin position="1582"/>
        <end position="2011"/>
    </location>
</feature>
<dbReference type="PANTHER" id="PTHR43775">
    <property type="entry name" value="FATTY ACID SYNTHASE"/>
    <property type="match status" value="1"/>
</dbReference>
<dbReference type="EMBL" id="JAUSZS010000008">
    <property type="protein sequence ID" value="MDQ0936678.1"/>
    <property type="molecule type" value="Genomic_DNA"/>
</dbReference>
<dbReference type="PROSITE" id="PS50075">
    <property type="entry name" value="CARRIER"/>
    <property type="match status" value="1"/>
</dbReference>
<dbReference type="InterPro" id="IPR020806">
    <property type="entry name" value="PKS_PP-bd"/>
</dbReference>
<dbReference type="InterPro" id="IPR050091">
    <property type="entry name" value="PKS_NRPS_Biosynth_Enz"/>
</dbReference>
<evidence type="ECO:0000259" key="9">
    <source>
        <dbReference type="PROSITE" id="PS52004"/>
    </source>
</evidence>
<feature type="domain" description="Carrier" evidence="8">
    <location>
        <begin position="1486"/>
        <end position="1561"/>
    </location>
</feature>
<comment type="caution">
    <text evidence="10">The sequence shown here is derived from an EMBL/GenBank/DDBJ whole genome shotgun (WGS) entry which is preliminary data.</text>
</comment>
<dbReference type="InterPro" id="IPR016039">
    <property type="entry name" value="Thiolase-like"/>
</dbReference>
<dbReference type="SMART" id="SM01294">
    <property type="entry name" value="PKS_PP_betabranch"/>
    <property type="match status" value="1"/>
</dbReference>
<keyword evidence="3" id="KW-0597">Phosphoprotein</keyword>
<dbReference type="PROSITE" id="PS52004">
    <property type="entry name" value="KS3_2"/>
    <property type="match status" value="2"/>
</dbReference>
<dbReference type="InterPro" id="IPR032821">
    <property type="entry name" value="PKS_assoc"/>
</dbReference>
<organism evidence="10 11">
    <name type="scientific">Streptomyces turgidiscabies</name>
    <dbReference type="NCBI Taxonomy" id="85558"/>
    <lineage>
        <taxon>Bacteria</taxon>
        <taxon>Bacillati</taxon>
        <taxon>Actinomycetota</taxon>
        <taxon>Actinomycetes</taxon>
        <taxon>Kitasatosporales</taxon>
        <taxon>Streptomycetaceae</taxon>
        <taxon>Streptomyces</taxon>
    </lineage>
</organism>
<dbReference type="InterPro" id="IPR014043">
    <property type="entry name" value="Acyl_transferase_dom"/>
</dbReference>
<dbReference type="Pfam" id="PF18369">
    <property type="entry name" value="PKS_DE"/>
    <property type="match status" value="1"/>
</dbReference>
<dbReference type="Pfam" id="PF00698">
    <property type="entry name" value="Acyl_transf_1"/>
    <property type="match status" value="1"/>
</dbReference>
<keyword evidence="4 10" id="KW-0808">Transferase</keyword>
<keyword evidence="6" id="KW-0511">Multifunctional enzyme</keyword>
<sequence>MAEEEKLRDYLRWATTNLHETRERLREVESRNHEPIAIVGLGCRYPGGAQTPDDFWRLLSFGGDAIAGFPADRGWDIEELYEQDPDGTSHVREAGFVQDGAGFDAGFFGISPREALAMDPQQRLLLEVSWEALERAGIDPLSLRGSRTGVFAGASLSGYGFGSGSDEDMDVHLMTGTSTSIISGRVSYVMGLEGPAVTVDTACSSSLVALHLAVQAVRSGECSLALAGGVTVTTTPIMFTQFSRQLGLARDGRCKSFSSSADGMGISEGAGIVVVERLSDALRNGHPVLAIVRGSAINQDGASNGLTAPNGPSQQRVIRAALENARLSVADVDAVEAHGTGTPLGDPIEAQALLATYGQERTDGRALLLGSVKSNIGHTQAAAGVAGIIKMVLALQHGELPPTLHADEPSPHIDWSAGEVALLTERVEWPASERVRRAGVSSFGISGTNAHVILEEPPAAEPVESSGGVEPVVSGAGAGVWLVSGRSAEALSAQAGRLREWVTERPGLEPADVAWSLAATRSVFEHRAVVLGAGRAELVAGLESVAAGVSSGAVVSGVALSDARVGLVFAGQGSQWLGMGRGLYEGSAVFARVFDEVTGLLELELGVSVRDVVLGAQDADESLVNQTLYAQTGLFAFEVALAEVLRGVGVVADAVVGHSVGEVVAAYVAGVLSLPDACRLVAARARLMQGLPSGGAMAAVNVSEADVTASMAGVEGVSIAAVNGPDSVVVSGDADAVAQVAEYWREQGRRVRELRVSHAFHSPAMDPVTGELGRVASELEYRRPQVLWAGALSGELVSECEPGYWPAQARQAVRFADALGTLAAQGINLFIEVGPDGSLSPLGADAVAQVGVEEAVFVPLQRRTDEGVTGFVTGLARAFVHGASVDWTAVLPTASRVELPTYAFRHERYWVQGTLAVATATHTSPLGRDGAGTAAEGRFWTAVEGGDLAYITTALAIDGTRPFSEILPALAAWRRLEQDRSVTAGWRYRAVWAPVAEPDARVLSGTWLVAAPASAEPAAIELRRSCVAALEARGAEVVVVEVGTTERAELAALISAEVSDVAGVLSLLALDETPLSGHPSVTGGLAGTLALVQALGDAGLETAPLWVATRGAVAAGAGEVLTAPVQAQVWGLGRVVAMEYPDRWGGLVDLPEVVDERAGARLASVLAGCGEGEVAIRAAGVLGRRLVHAARPRETETPWSPRGTTLITGGTGAIAGHVARWLAGRGASRLVLTSRSGPSAQGAAVLAAELAEAGSAVDIVACDVSDRVALAGLLESTGPELSAVMHTAGVLDDGVVDRLSAARLESVLAAKAVSAALLDELTEGLDLDAFVLFSSSSATLGAAGQGNYAAANAYLDALAENRRSRGLAGLSVAWGAWAGAGLAGASEAARHRTAQGPMPAMDPRLAVRALGEALDGSDPALTVMDVDWGQLATAPGAAGITDLPLVRDLPEIRQLAVTGPSTATVLRGDGELARRLAGLSRAEQDRTLTEIVRGEAARVLGYPSADAVEAGRAFTDLGFDSLTAVELRNGINAATGLRLSSTLVFDYPTPSVLAAHLRSELAGELTAGTAAPVATAVRIDPGEPLAIVGMACRYPGGVMSPEAFWELLASGGDAVGGVPQDRGWDLEALFDPDPDQVGTSYTRQGGFLTGAGDFDAGFFGISPREATATDPQQRLLLEVAWEALERSGIDPLSLRGSATGVFAGGYGSGYGMTVALTGDGASGLEGHLMTGNATSVLSGRVSYALGLEGPAVTVDTACSSSLVALHFAAQAVRSGECSLALVGGVTIMATPWEMVGFSRQRGLAEDGRCKAFSADADGMGMAEGAGMLVVERLSDAQRNGHRVLAVVRGSAVNQDGASNGLTAPNGPSQQRVIRAALASAQLSSADVDVVEAHGTGTTLGDPIEAQALLATYGQERVDGRALLLGSVKSNIGHTQAAAGVAGIIKMVLALQHERLPRTLHADEPSPHVDWSAGEVSLLTESVGWPAGERPRRAGVSSFGISGTNAHVIIEEAPDAEPVESSGEVEPVVSSAGAWLVSGRTAAGLSAQAGRLREWVTARPGLEPADVAWSLAATRSVFEHRAVVLGGGRAELVAGLESVAAGVSSGCGGVGCRAVGCAGWPGVRGSGVAVAGDGPWPV</sequence>
<dbReference type="SUPFAM" id="SSF55048">
    <property type="entry name" value="Probable ACP-binding domain of malonyl-CoA ACP transacylase"/>
    <property type="match status" value="1"/>
</dbReference>
<dbReference type="Pfam" id="PF08659">
    <property type="entry name" value="KR"/>
    <property type="match status" value="1"/>
</dbReference>
<evidence type="ECO:0000256" key="4">
    <source>
        <dbReference type="ARBA" id="ARBA00022679"/>
    </source>
</evidence>